<evidence type="ECO:0000313" key="16">
    <source>
        <dbReference type="Proteomes" id="UP000296201"/>
    </source>
</evidence>
<dbReference type="PANTHER" id="PTHR47529">
    <property type="entry name" value="PEPTIDYL-PROLYL CIS-TRANS ISOMERASE D"/>
    <property type="match status" value="1"/>
</dbReference>
<evidence type="ECO:0000259" key="14">
    <source>
        <dbReference type="PROSITE" id="PS50198"/>
    </source>
</evidence>
<evidence type="ECO:0000256" key="9">
    <source>
        <dbReference type="ARBA" id="ARBA00040743"/>
    </source>
</evidence>
<evidence type="ECO:0000256" key="11">
    <source>
        <dbReference type="PROSITE-ProRule" id="PRU00278"/>
    </source>
</evidence>
<organism evidence="15 16">
    <name type="scientific">Hydrogenovibrio crunogenus</name>
    <dbReference type="NCBI Taxonomy" id="39765"/>
    <lineage>
        <taxon>Bacteria</taxon>
        <taxon>Pseudomonadati</taxon>
        <taxon>Pseudomonadota</taxon>
        <taxon>Gammaproteobacteria</taxon>
        <taxon>Thiotrichales</taxon>
        <taxon>Piscirickettsiaceae</taxon>
        <taxon>Hydrogenovibrio</taxon>
    </lineage>
</organism>
<dbReference type="Pfam" id="PF13624">
    <property type="entry name" value="SurA_N_3"/>
    <property type="match status" value="1"/>
</dbReference>
<dbReference type="EMBL" id="CP032096">
    <property type="protein sequence ID" value="QBZ83117.1"/>
    <property type="molecule type" value="Genomic_DNA"/>
</dbReference>
<evidence type="ECO:0000256" key="13">
    <source>
        <dbReference type="SAM" id="Phobius"/>
    </source>
</evidence>
<dbReference type="OrthoDB" id="9812372at2"/>
<evidence type="ECO:0000256" key="1">
    <source>
        <dbReference type="ARBA" id="ARBA00004382"/>
    </source>
</evidence>
<keyword evidence="5 13" id="KW-1133">Transmembrane helix</keyword>
<dbReference type="SUPFAM" id="SSF109998">
    <property type="entry name" value="Triger factor/SurA peptide-binding domain-like"/>
    <property type="match status" value="1"/>
</dbReference>
<proteinExistence type="inferred from homology"/>
<evidence type="ECO:0000256" key="8">
    <source>
        <dbReference type="ARBA" id="ARBA00038408"/>
    </source>
</evidence>
<evidence type="ECO:0000313" key="15">
    <source>
        <dbReference type="EMBL" id="QBZ83117.1"/>
    </source>
</evidence>
<protein>
    <recommendedName>
        <fullName evidence="9">Periplasmic chaperone PpiD</fullName>
    </recommendedName>
    <alternativeName>
        <fullName evidence="10">Periplasmic folding chaperone</fullName>
    </alternativeName>
</protein>
<evidence type="ECO:0000256" key="7">
    <source>
        <dbReference type="ARBA" id="ARBA00023186"/>
    </source>
</evidence>
<keyword evidence="6 13" id="KW-0472">Membrane</keyword>
<keyword evidence="12" id="KW-0175">Coiled coil</keyword>
<dbReference type="Pfam" id="PF13616">
    <property type="entry name" value="Rotamase_3"/>
    <property type="match status" value="1"/>
</dbReference>
<dbReference type="PANTHER" id="PTHR47529:SF1">
    <property type="entry name" value="PERIPLASMIC CHAPERONE PPID"/>
    <property type="match status" value="1"/>
</dbReference>
<dbReference type="Gene3D" id="1.10.4030.10">
    <property type="entry name" value="Porin chaperone SurA, peptide-binding domain"/>
    <property type="match status" value="1"/>
</dbReference>
<evidence type="ECO:0000256" key="10">
    <source>
        <dbReference type="ARBA" id="ARBA00042775"/>
    </source>
</evidence>
<feature type="coiled-coil region" evidence="12">
    <location>
        <begin position="477"/>
        <end position="528"/>
    </location>
</feature>
<dbReference type="GO" id="GO:0003755">
    <property type="term" value="F:peptidyl-prolyl cis-trans isomerase activity"/>
    <property type="evidence" value="ECO:0007669"/>
    <property type="project" value="UniProtKB-KW"/>
</dbReference>
<comment type="similarity">
    <text evidence="8">Belongs to the PpiD chaperone family.</text>
</comment>
<dbReference type="InterPro" id="IPR000297">
    <property type="entry name" value="PPIase_PpiC"/>
</dbReference>
<keyword evidence="3" id="KW-0997">Cell inner membrane</keyword>
<keyword evidence="4 13" id="KW-0812">Transmembrane</keyword>
<reference evidence="15 16" key="1">
    <citation type="submission" date="2018-08" db="EMBL/GenBank/DDBJ databases">
        <title>Horizontal acquisition of hydrogen conversion ability and other habitat adaptations in Hydrogenovibrio crunogenus strains.</title>
        <authorList>
            <person name="Gonnella G."/>
            <person name="Adam N."/>
            <person name="Perner M."/>
        </authorList>
    </citation>
    <scope>NUCLEOTIDE SEQUENCE [LARGE SCALE GENOMIC DNA]</scope>
    <source>
        <strain evidence="15 16">SP-41</strain>
    </source>
</reference>
<evidence type="ECO:0000256" key="6">
    <source>
        <dbReference type="ARBA" id="ARBA00023136"/>
    </source>
</evidence>
<dbReference type="InterPro" id="IPR027304">
    <property type="entry name" value="Trigger_fact/SurA_dom_sf"/>
</dbReference>
<dbReference type="InterPro" id="IPR046357">
    <property type="entry name" value="PPIase_dom_sf"/>
</dbReference>
<dbReference type="InterPro" id="IPR052029">
    <property type="entry name" value="PpiD_chaperone"/>
</dbReference>
<sequence>MLQSIRDHAQGWIAWVIVGLIILTFALFGIDQYAKGDKIVVVAEVNGEDVTANEFLTLYSRQQARLKNQFGEMYDQVVKDEQLRDEVMDALIESEVVRQWADSHNMMISNQQLSATIESAEVFQKDGQFDQQRYQDILLQNGLNVARFEHEQRQFLIENQNRQLTMASAISNDTQLAQLAALQFQQRNVSYLRVDQRPFMQEAQITDDEIQAYYNQHKDDFITPEQVVLSYVLLSKKDLADKVSVDEATLKRYYQDNKDQFTQPEKRQASHILVKVDAESQDAEAQKTIKEIQAKLADGQDFAALAKAYSDDPGSANMGGDLGLFQQGMMVPAFDKAVFSMKLNEISTPVKTEFGYHLIKLTKIQPKKIQPFAEVKAEAETLYRRQQADKQYFDELEQLNTIAYEQADSLIPAADAVGLKIQTTEPFSRVGGDDEVTSNAKVLSAAFSEDVKKSGLNSTAIEISPDTSVVIRVKKVIDEKQQSLADVKVDIEKILKRKAGVKASAELAKTLREKLLKGEQKMADLEKDGVEYSNVGWLERENQRVLPQLTQAIFKAPKPKEGQSTYTTYALPTGDSVVIEVSAVKEGSLPDDKAQLAQMKAALVQLAGVSEADARIKAMVAAADIERKENYKTIKSAR</sequence>
<evidence type="ECO:0000256" key="2">
    <source>
        <dbReference type="ARBA" id="ARBA00022475"/>
    </source>
</evidence>
<feature type="domain" description="PpiC" evidence="14">
    <location>
        <begin position="264"/>
        <end position="363"/>
    </location>
</feature>
<dbReference type="Proteomes" id="UP000296201">
    <property type="component" value="Chromosome"/>
</dbReference>
<keyword evidence="16" id="KW-1185">Reference proteome</keyword>
<keyword evidence="11" id="KW-0697">Rotamase</keyword>
<evidence type="ECO:0000256" key="5">
    <source>
        <dbReference type="ARBA" id="ARBA00022989"/>
    </source>
</evidence>
<dbReference type="PROSITE" id="PS01096">
    <property type="entry name" value="PPIC_PPIASE_1"/>
    <property type="match status" value="1"/>
</dbReference>
<keyword evidence="11 15" id="KW-0413">Isomerase</keyword>
<feature type="transmembrane region" description="Helical" evidence="13">
    <location>
        <begin position="12"/>
        <end position="30"/>
    </location>
</feature>
<evidence type="ECO:0000256" key="3">
    <source>
        <dbReference type="ARBA" id="ARBA00022519"/>
    </source>
</evidence>
<dbReference type="GO" id="GO:0005886">
    <property type="term" value="C:plasma membrane"/>
    <property type="evidence" value="ECO:0007669"/>
    <property type="project" value="UniProtKB-SubCell"/>
</dbReference>
<keyword evidence="2" id="KW-1003">Cell membrane</keyword>
<comment type="subcellular location">
    <subcellularLocation>
        <location evidence="1">Cell inner membrane</location>
        <topology evidence="1">Single-pass type II membrane protein</topology>
        <orientation evidence="1">Periplasmic side</orientation>
    </subcellularLocation>
</comment>
<dbReference type="InterPro" id="IPR023058">
    <property type="entry name" value="PPIase_PpiC_CS"/>
</dbReference>
<gene>
    <name evidence="15" type="primary">ppiD</name>
    <name evidence="15" type="ORF">GHNINEIG_01158</name>
</gene>
<name>A0A4P7NZD0_9GAMM</name>
<accession>A0A4P7NZD0</accession>
<evidence type="ECO:0000256" key="4">
    <source>
        <dbReference type="ARBA" id="ARBA00022692"/>
    </source>
</evidence>
<dbReference type="PROSITE" id="PS50198">
    <property type="entry name" value="PPIC_PPIASE_2"/>
    <property type="match status" value="1"/>
</dbReference>
<dbReference type="RefSeq" id="WP_135795765.1">
    <property type="nucleotide sequence ID" value="NZ_CP032096.1"/>
</dbReference>
<keyword evidence="7" id="KW-0143">Chaperone</keyword>
<evidence type="ECO:0000256" key="12">
    <source>
        <dbReference type="SAM" id="Coils"/>
    </source>
</evidence>
<dbReference type="Gene3D" id="3.10.50.40">
    <property type="match status" value="1"/>
</dbReference>
<dbReference type="SUPFAM" id="SSF54534">
    <property type="entry name" value="FKBP-like"/>
    <property type="match status" value="1"/>
</dbReference>
<dbReference type="AlphaFoldDB" id="A0A4P7NZD0"/>